<dbReference type="AlphaFoldDB" id="A0A1V9X3S8"/>
<dbReference type="PANTHER" id="PTHR16184">
    <property type="entry name" value="ELONGATOR COMPLEX PROTEIN 6"/>
    <property type="match status" value="1"/>
</dbReference>
<sequence>MLLEFNKFLSEGTGQDFLLISSKGGCSHNFVITHLLLNAVRNQKKVRLICCGESRQFYSLVCQRAGVSLHQMESSGTLRTSCLLSAWKDQISAGAAPTVPDDLASSSASDEKLVILDDLLPLLDFVTPAEVVQLVYRLKSLTTGTLAVGIRTEDRHAEQTMKLIRTMCTLWVEVHPLSTGYSKEIHGVLEMWSFRPDRGGASQRKMHYRVTERGAKLLIIGGHVAVST</sequence>
<dbReference type="PANTHER" id="PTHR16184:SF6">
    <property type="entry name" value="ELONGATOR COMPLEX PROTEIN 6"/>
    <property type="match status" value="1"/>
</dbReference>
<dbReference type="Gene3D" id="3.40.50.300">
    <property type="entry name" value="P-loop containing nucleotide triphosphate hydrolases"/>
    <property type="match status" value="1"/>
</dbReference>
<dbReference type="EMBL" id="MNPL01025798">
    <property type="protein sequence ID" value="OQR68147.1"/>
    <property type="molecule type" value="Genomic_DNA"/>
</dbReference>
<dbReference type="GO" id="GO:0033588">
    <property type="term" value="C:elongator holoenzyme complex"/>
    <property type="evidence" value="ECO:0007669"/>
    <property type="project" value="InterPro"/>
</dbReference>
<evidence type="ECO:0000313" key="5">
    <source>
        <dbReference type="Proteomes" id="UP000192247"/>
    </source>
</evidence>
<reference evidence="4 5" key="1">
    <citation type="journal article" date="2017" name="Gigascience">
        <title>Draft genome of the honey bee ectoparasitic mite, Tropilaelaps mercedesae, is shaped by the parasitic life history.</title>
        <authorList>
            <person name="Dong X."/>
            <person name="Armstrong S.D."/>
            <person name="Xia D."/>
            <person name="Makepeace B.L."/>
            <person name="Darby A.C."/>
            <person name="Kadowaki T."/>
        </authorList>
    </citation>
    <scope>NUCLEOTIDE SEQUENCE [LARGE SCALE GENOMIC DNA]</scope>
    <source>
        <strain evidence="4">Wuxi-XJTLU</strain>
    </source>
</reference>
<evidence type="ECO:0000256" key="1">
    <source>
        <dbReference type="ARBA" id="ARBA00005043"/>
    </source>
</evidence>
<dbReference type="InParanoid" id="A0A1V9X3S8"/>
<dbReference type="UniPathway" id="UPA00988"/>
<gene>
    <name evidence="4" type="ORF">BIW11_13093</name>
</gene>
<dbReference type="OrthoDB" id="9995306at2759"/>
<comment type="similarity">
    <text evidence="2">Belongs to the ELP6 family.</text>
</comment>
<evidence type="ECO:0000256" key="3">
    <source>
        <dbReference type="ARBA" id="ARBA00020263"/>
    </source>
</evidence>
<dbReference type="Pfam" id="PF09807">
    <property type="entry name" value="ELP6"/>
    <property type="match status" value="1"/>
</dbReference>
<evidence type="ECO:0000313" key="4">
    <source>
        <dbReference type="EMBL" id="OQR68147.1"/>
    </source>
</evidence>
<accession>A0A1V9X3S8</accession>
<dbReference type="InterPro" id="IPR027417">
    <property type="entry name" value="P-loop_NTPase"/>
</dbReference>
<organism evidence="4 5">
    <name type="scientific">Tropilaelaps mercedesae</name>
    <dbReference type="NCBI Taxonomy" id="418985"/>
    <lineage>
        <taxon>Eukaryota</taxon>
        <taxon>Metazoa</taxon>
        <taxon>Ecdysozoa</taxon>
        <taxon>Arthropoda</taxon>
        <taxon>Chelicerata</taxon>
        <taxon>Arachnida</taxon>
        <taxon>Acari</taxon>
        <taxon>Parasitiformes</taxon>
        <taxon>Mesostigmata</taxon>
        <taxon>Gamasina</taxon>
        <taxon>Dermanyssoidea</taxon>
        <taxon>Laelapidae</taxon>
        <taxon>Tropilaelaps</taxon>
    </lineage>
</organism>
<evidence type="ECO:0000256" key="2">
    <source>
        <dbReference type="ARBA" id="ARBA00008837"/>
    </source>
</evidence>
<comment type="pathway">
    <text evidence="1">tRNA modification; 5-methoxycarbonylmethyl-2-thiouridine-tRNA biosynthesis.</text>
</comment>
<dbReference type="Proteomes" id="UP000192247">
    <property type="component" value="Unassembled WGS sequence"/>
</dbReference>
<dbReference type="InterPro" id="IPR018627">
    <property type="entry name" value="ELP6"/>
</dbReference>
<name>A0A1V9X3S8_9ACAR</name>
<dbReference type="GO" id="GO:0002098">
    <property type="term" value="P:tRNA wobble uridine modification"/>
    <property type="evidence" value="ECO:0007669"/>
    <property type="project" value="InterPro"/>
</dbReference>
<protein>
    <recommendedName>
        <fullName evidence="3">Elongator complex protein 6</fullName>
    </recommendedName>
</protein>
<keyword evidence="5" id="KW-1185">Reference proteome</keyword>
<dbReference type="STRING" id="418985.A0A1V9X3S8"/>
<comment type="caution">
    <text evidence="4">The sequence shown here is derived from an EMBL/GenBank/DDBJ whole genome shotgun (WGS) entry which is preliminary data.</text>
</comment>
<proteinExistence type="inferred from homology"/>